<keyword evidence="2" id="KW-1185">Reference proteome</keyword>
<proteinExistence type="predicted"/>
<dbReference type="Proteomes" id="UP001060215">
    <property type="component" value="Chromosome 4"/>
</dbReference>
<organism evidence="1 2">
    <name type="scientific">Camellia lanceoleosa</name>
    <dbReference type="NCBI Taxonomy" id="1840588"/>
    <lineage>
        <taxon>Eukaryota</taxon>
        <taxon>Viridiplantae</taxon>
        <taxon>Streptophyta</taxon>
        <taxon>Embryophyta</taxon>
        <taxon>Tracheophyta</taxon>
        <taxon>Spermatophyta</taxon>
        <taxon>Magnoliopsida</taxon>
        <taxon>eudicotyledons</taxon>
        <taxon>Gunneridae</taxon>
        <taxon>Pentapetalae</taxon>
        <taxon>asterids</taxon>
        <taxon>Ericales</taxon>
        <taxon>Theaceae</taxon>
        <taxon>Camellia</taxon>
    </lineage>
</organism>
<accession>A0ACC0HTJ0</accession>
<evidence type="ECO:0000313" key="2">
    <source>
        <dbReference type="Proteomes" id="UP001060215"/>
    </source>
</evidence>
<comment type="caution">
    <text evidence="1">The sequence shown here is derived from an EMBL/GenBank/DDBJ whole genome shotgun (WGS) entry which is preliminary data.</text>
</comment>
<protein>
    <submittedName>
        <fullName evidence="1">Protopine 6-monooxygenase</fullName>
    </submittedName>
</protein>
<dbReference type="EMBL" id="CM045761">
    <property type="protein sequence ID" value="KAI8015381.1"/>
    <property type="molecule type" value="Genomic_DNA"/>
</dbReference>
<gene>
    <name evidence="1" type="ORF">LOK49_LG05G01879</name>
</gene>
<sequence>MEDCTVAGFHIPLVPLLVNLWKLHRDPNIWSNPLDFQPERFLVDQIDLDVKGHHFEFIPFGSGRRICPGISFALQVLHLTLARLLHGFELGRVSDLEVNMTESPGMTAPKATPVEVCLTPRLSAALYNC</sequence>
<name>A0ACC0HTJ0_9ERIC</name>
<evidence type="ECO:0000313" key="1">
    <source>
        <dbReference type="EMBL" id="KAI8015381.1"/>
    </source>
</evidence>
<reference evidence="1 2" key="1">
    <citation type="journal article" date="2022" name="Plant J.">
        <title>Chromosome-level genome of Camellia lanceoleosa provides a valuable resource for understanding genome evolution and self-incompatibility.</title>
        <authorList>
            <person name="Gong W."/>
            <person name="Xiao S."/>
            <person name="Wang L."/>
            <person name="Liao Z."/>
            <person name="Chang Y."/>
            <person name="Mo W."/>
            <person name="Hu G."/>
            <person name="Li W."/>
            <person name="Zhao G."/>
            <person name="Zhu H."/>
            <person name="Hu X."/>
            <person name="Ji K."/>
            <person name="Xiang X."/>
            <person name="Song Q."/>
            <person name="Yuan D."/>
            <person name="Jin S."/>
            <person name="Zhang L."/>
        </authorList>
    </citation>
    <scope>NUCLEOTIDE SEQUENCE [LARGE SCALE GENOMIC DNA]</scope>
    <source>
        <strain evidence="1">SQ_2022a</strain>
    </source>
</reference>